<reference evidence="4" key="1">
    <citation type="journal article" date="2020" name="Nature">
        <title>Giant virus diversity and host interactions through global metagenomics.</title>
        <authorList>
            <person name="Schulz F."/>
            <person name="Roux S."/>
            <person name="Paez-Espino D."/>
            <person name="Jungbluth S."/>
            <person name="Walsh D.A."/>
            <person name="Denef V.J."/>
            <person name="McMahon K.D."/>
            <person name="Konstantinidis K.T."/>
            <person name="Eloe-Fadrosh E.A."/>
            <person name="Kyrpides N.C."/>
            <person name="Woyke T."/>
        </authorList>
    </citation>
    <scope>NUCLEOTIDE SEQUENCE</scope>
    <source>
        <strain evidence="4">GVMAG-S-ERX555907-94</strain>
    </source>
</reference>
<dbReference type="InterPro" id="IPR051558">
    <property type="entry name" value="Metallophosphoesterase_PAP"/>
</dbReference>
<dbReference type="PANTHER" id="PTHR10161:SF14">
    <property type="entry name" value="TARTRATE-RESISTANT ACID PHOSPHATASE TYPE 5"/>
    <property type="match status" value="1"/>
</dbReference>
<dbReference type="InterPro" id="IPR029052">
    <property type="entry name" value="Metallo-depent_PP-like"/>
</dbReference>
<evidence type="ECO:0000256" key="1">
    <source>
        <dbReference type="ARBA" id="ARBA00022729"/>
    </source>
</evidence>
<dbReference type="SUPFAM" id="SSF56300">
    <property type="entry name" value="Metallo-dependent phosphatases"/>
    <property type="match status" value="1"/>
</dbReference>
<dbReference type="Gene3D" id="3.60.21.10">
    <property type="match status" value="1"/>
</dbReference>
<evidence type="ECO:0000313" key="4">
    <source>
        <dbReference type="EMBL" id="QHU23244.1"/>
    </source>
</evidence>
<protein>
    <recommendedName>
        <fullName evidence="3">Calcineurin-like phosphoesterase domain-containing protein</fullName>
    </recommendedName>
</protein>
<sequence>MGDMGDGSTNQFNVSKAIERKMNEKNDKNVFLIGLGDNIYDEGCVDSNDEQFVTKFEDPYKNISDKVKFYMCLGNHDYGNSYFGTDNSKSQIEYSQVSKKRGGKWILPSKYYTFRKGDVQLIVIDTNLDYLSPEEVKKQSQFIRNTIRKSKAKWKIVYGHHTWRSMGNHGNADNNLENFLTDIFMKTPFDIYMCGHDHSKQVIQTKINNKEIHLIVCGTGGAVCDEGKNYNMGNDSKLIFGSNNLGYGYCLAQKNSLSFEFLNDKNNLEFIYKIKK</sequence>
<keyword evidence="2" id="KW-0378">Hydrolase</keyword>
<dbReference type="PANTHER" id="PTHR10161">
    <property type="entry name" value="TARTRATE-RESISTANT ACID PHOSPHATASE TYPE 5"/>
    <property type="match status" value="1"/>
</dbReference>
<proteinExistence type="predicted"/>
<dbReference type="GO" id="GO:0016787">
    <property type="term" value="F:hydrolase activity"/>
    <property type="evidence" value="ECO:0007669"/>
    <property type="project" value="UniProtKB-KW"/>
</dbReference>
<feature type="domain" description="Calcineurin-like phosphoesterase" evidence="3">
    <location>
        <begin position="2"/>
        <end position="199"/>
    </location>
</feature>
<dbReference type="Pfam" id="PF00149">
    <property type="entry name" value="Metallophos"/>
    <property type="match status" value="1"/>
</dbReference>
<evidence type="ECO:0000259" key="3">
    <source>
        <dbReference type="Pfam" id="PF00149"/>
    </source>
</evidence>
<evidence type="ECO:0000256" key="2">
    <source>
        <dbReference type="ARBA" id="ARBA00022801"/>
    </source>
</evidence>
<accession>A0A6C0L3D5</accession>
<dbReference type="InterPro" id="IPR004843">
    <property type="entry name" value="Calcineurin-like_PHP"/>
</dbReference>
<name>A0A6C0L3D5_9ZZZZ</name>
<organism evidence="4">
    <name type="scientific">viral metagenome</name>
    <dbReference type="NCBI Taxonomy" id="1070528"/>
    <lineage>
        <taxon>unclassified sequences</taxon>
        <taxon>metagenomes</taxon>
        <taxon>organismal metagenomes</taxon>
    </lineage>
</organism>
<keyword evidence="1" id="KW-0732">Signal</keyword>
<dbReference type="AlphaFoldDB" id="A0A6C0L3D5"/>
<dbReference type="EMBL" id="MN741026">
    <property type="protein sequence ID" value="QHU23244.1"/>
    <property type="molecule type" value="Genomic_DNA"/>
</dbReference>